<evidence type="ECO:0000313" key="1">
    <source>
        <dbReference type="EMBL" id="BCU03395.1"/>
    </source>
</evidence>
<dbReference type="Proteomes" id="UP001253637">
    <property type="component" value="Segment"/>
</dbReference>
<sequence>MKQRDATRAATEADDDLAATMRNVAAATRACPWIHGMAATISTEIVPPRTAASLSMWLVLSDPALRSDAAPRLADTLALDADDGQSKALRLIVDVCVPRAAGAVVEAAATKVDMLVPGAARTEQSAEVRDVVVDFGVYKRDGFDEALSAVRGLPGLADISAREVAQRGAARTSSHPRDTYNPRFVDVVPRSEAVGREGLIATHRGVDTTTRPDGRWAKLCVEVGEQEARLHGATVITIVAALVRAIVPRDDAVPSSRDITWMPLYP</sequence>
<proteinExistence type="predicted"/>
<organism evidence="1 2">
    <name type="scientific">Pandoravirus japonicus</name>
    <dbReference type="NCBI Taxonomy" id="2823154"/>
    <lineage>
        <taxon>Viruses</taxon>
        <taxon>Pandoravirus</taxon>
    </lineage>
</organism>
<reference evidence="1" key="1">
    <citation type="submission" date="2021-04" db="EMBL/GenBank/DDBJ databases">
        <title>Draft Genome Sequence of Pandoravirus japonicus, Isolated from the Sabaishi River of Niigata, Japan.</title>
        <authorList>
            <person name="Hosokawa N."/>
            <person name="Takahashi H."/>
            <person name="Aoki K."/>
            <person name="Takemura M."/>
        </authorList>
    </citation>
    <scope>NUCLEOTIDE SEQUENCE</scope>
</reference>
<dbReference type="EMBL" id="LC625835">
    <property type="protein sequence ID" value="BCU03395.1"/>
    <property type="molecule type" value="Genomic_DNA"/>
</dbReference>
<name>A0A811BSB8_9VIRU</name>
<evidence type="ECO:0000313" key="2">
    <source>
        <dbReference type="Proteomes" id="UP001253637"/>
    </source>
</evidence>
<accession>A0A811BSB8</accession>
<protein>
    <submittedName>
        <fullName evidence="1">Uncharacterized protein</fullName>
    </submittedName>
</protein>